<evidence type="ECO:0000313" key="1">
    <source>
        <dbReference type="EMBL" id="MCA6066405.1"/>
    </source>
</evidence>
<dbReference type="Pfam" id="PF14391">
    <property type="entry name" value="DUF4421"/>
    <property type="match status" value="1"/>
</dbReference>
<proteinExistence type="predicted"/>
<comment type="caution">
    <text evidence="1">The sequence shown here is derived from an EMBL/GenBank/DDBJ whole genome shotgun (WGS) entry which is preliminary data.</text>
</comment>
<organism evidence="1 2">
    <name type="scientific">Chryseobacterium tagetis</name>
    <dbReference type="NCBI Taxonomy" id="2801334"/>
    <lineage>
        <taxon>Bacteria</taxon>
        <taxon>Pseudomonadati</taxon>
        <taxon>Bacteroidota</taxon>
        <taxon>Flavobacteriia</taxon>
        <taxon>Flavobacteriales</taxon>
        <taxon>Weeksellaceae</taxon>
        <taxon>Chryseobacterium group</taxon>
        <taxon>Chryseobacterium</taxon>
    </lineage>
</organism>
<dbReference type="EMBL" id="JAERSE020000001">
    <property type="protein sequence ID" value="MCA6066405.1"/>
    <property type="molecule type" value="Genomic_DNA"/>
</dbReference>
<protein>
    <submittedName>
        <fullName evidence="1">DUF4421 domain-containing protein</fullName>
    </submittedName>
</protein>
<reference evidence="1 2" key="1">
    <citation type="submission" date="2021-09" db="EMBL/GenBank/DDBJ databases">
        <title>Genome sequencing and assembly of Chryseobacterium sp. RG1.</title>
        <authorList>
            <person name="Chhetri G."/>
        </authorList>
    </citation>
    <scope>NUCLEOTIDE SEQUENCE [LARGE SCALE GENOMIC DNA]</scope>
    <source>
        <strain evidence="1 2">RG1</strain>
    </source>
</reference>
<name>A0ABS8A0N5_9FLAO</name>
<dbReference type="InterPro" id="IPR025535">
    <property type="entry name" value="DUF4421"/>
</dbReference>
<dbReference type="RefSeq" id="WP_225686551.1">
    <property type="nucleotide sequence ID" value="NZ_JAERSE020000001.1"/>
</dbReference>
<gene>
    <name evidence="1" type="ORF">JI747_004385</name>
</gene>
<dbReference type="Proteomes" id="UP000618240">
    <property type="component" value="Unassembled WGS sequence"/>
</dbReference>
<keyword evidence="2" id="KW-1185">Reference proteome</keyword>
<accession>A0ABS8A0N5</accession>
<evidence type="ECO:0000313" key="2">
    <source>
        <dbReference type="Proteomes" id="UP000618240"/>
    </source>
</evidence>
<sequence>MSISLVHAQKADSAYVAAYHQKMWVTGYISTSTLQLNRDNTTFSPNYPINAGVGLGIRNTMVNFLLGHSIIPLKGSEYGKTKSTDLQIHNYGRNYVVDLYYQKYKGFYTEDKKIINLFPDLSVQQIGAEGTYIFNGNKFSAKAAFEQSEKQKASVGSFLLGGGAYWHRVVPILDNDIDSNTPFDNLQLGVNGGYAYSWVIDKHWLLTGMATIGANFGNETAALKDGKIKIYPTALARAASTYHRDDWSLSFSMLINNKVAYPKAGSSFDLTTLSMQLSYVKQIDGIFKKVK</sequence>